<feature type="chain" id="PRO_5043426153" description="SusD/RagB family nutrient-binding outer membrane lipoprotein" evidence="1">
    <location>
        <begin position="19"/>
        <end position="477"/>
    </location>
</feature>
<accession>A0AAU9DKF9</accession>
<proteinExistence type="predicted"/>
<organism evidence="2 3">
    <name type="scientific">Fulvitalea axinellae</name>
    <dbReference type="NCBI Taxonomy" id="1182444"/>
    <lineage>
        <taxon>Bacteria</taxon>
        <taxon>Pseudomonadati</taxon>
        <taxon>Bacteroidota</taxon>
        <taxon>Cytophagia</taxon>
        <taxon>Cytophagales</taxon>
        <taxon>Persicobacteraceae</taxon>
        <taxon>Fulvitalea</taxon>
    </lineage>
</organism>
<dbReference type="Gene3D" id="1.25.40.390">
    <property type="match status" value="1"/>
</dbReference>
<reference evidence="2 3" key="1">
    <citation type="submission" date="2021-12" db="EMBL/GenBank/DDBJ databases">
        <title>Genome sequencing of bacteria with rrn-lacking chromosome and rrn-plasmid.</title>
        <authorList>
            <person name="Anda M."/>
            <person name="Iwasaki W."/>
        </authorList>
    </citation>
    <scope>NUCLEOTIDE SEQUENCE [LARGE SCALE GENOMIC DNA]</scope>
    <source>
        <strain evidence="2 3">DSM 100852</strain>
        <plasmid evidence="2 3">pFA1</plasmid>
    </source>
</reference>
<dbReference type="PROSITE" id="PS51257">
    <property type="entry name" value="PROKAR_LIPOPROTEIN"/>
    <property type="match status" value="1"/>
</dbReference>
<geneLocation type="plasmid" evidence="2 3">
    <name>pFA1</name>
</geneLocation>
<keyword evidence="2" id="KW-0614">Plasmid</keyword>
<dbReference type="AlphaFoldDB" id="A0AAU9DKF9"/>
<dbReference type="SUPFAM" id="SSF48452">
    <property type="entry name" value="TPR-like"/>
    <property type="match status" value="1"/>
</dbReference>
<dbReference type="KEGG" id="fax:FUAX_41720"/>
<evidence type="ECO:0000256" key="1">
    <source>
        <dbReference type="SAM" id="SignalP"/>
    </source>
</evidence>
<dbReference type="InterPro" id="IPR041662">
    <property type="entry name" value="SusD-like_2"/>
</dbReference>
<dbReference type="Pfam" id="PF12771">
    <property type="entry name" value="SusD-like_2"/>
    <property type="match status" value="1"/>
</dbReference>
<keyword evidence="1" id="KW-0732">Signal</keyword>
<name>A0AAU9DKF9_9BACT</name>
<dbReference type="RefSeq" id="WP_338394853.1">
    <property type="nucleotide sequence ID" value="NZ_AP025315.1"/>
</dbReference>
<protein>
    <recommendedName>
        <fullName evidence="4">SusD/RagB family nutrient-binding outer membrane lipoprotein</fullName>
    </recommendedName>
</protein>
<evidence type="ECO:0000313" key="2">
    <source>
        <dbReference type="EMBL" id="BDD11740.1"/>
    </source>
</evidence>
<dbReference type="Proteomes" id="UP001348817">
    <property type="component" value="Plasmid pFA1"/>
</dbReference>
<keyword evidence="3" id="KW-1185">Reference proteome</keyword>
<sequence>MKKYIKILAGVLISTLLACDPGEFDDINKNPNAPSTVNVEALFANGLFSTGGTNSSMALWTQQMSRTYYTSESHYETFRGNFAGVYSGPLMDLQFIIDLEDPQEIYGNIKAASKILQAYFYLITVDTFGPVPFSEALQGTANLTPKYDAEKDIYAGVLESLAQGEAALDESKGAIGGDPMLGGDVAHWKKFANSLIMQAAVRISDTDLAQAKTYFAEAYARGGIVDVSDNINYLHFDKDGQRNFWFTDKSGRFDYAPSDIFVDFMEKTNDPRIDAFINSPTDYNPAEDPEEGKYVGMPYGLKQAEASAFSKSTISSFGTYINSADTPMPVLTASQTWLNIAEAASLGWISGITAKEAYEKGVRSSMEQFDVTEETLIDEYLKGSSIAWQDSKSKELLGNQKWVSLFFQPYDAWRAWRKFDFPVLTPTPNAVNPTKKIPVRLAYGNGETVENAKVYEVGVKLLGGEDNEATRLWWDKF</sequence>
<evidence type="ECO:0000313" key="3">
    <source>
        <dbReference type="Proteomes" id="UP001348817"/>
    </source>
</evidence>
<feature type="signal peptide" evidence="1">
    <location>
        <begin position="1"/>
        <end position="18"/>
    </location>
</feature>
<gene>
    <name evidence="2" type="ORF">FUAX_41720</name>
</gene>
<evidence type="ECO:0008006" key="4">
    <source>
        <dbReference type="Google" id="ProtNLM"/>
    </source>
</evidence>
<dbReference type="InterPro" id="IPR011990">
    <property type="entry name" value="TPR-like_helical_dom_sf"/>
</dbReference>
<dbReference type="EMBL" id="AP025315">
    <property type="protein sequence ID" value="BDD11740.1"/>
    <property type="molecule type" value="Genomic_DNA"/>
</dbReference>